<organism evidence="1 2">
    <name type="scientific">Apolygus lucorum</name>
    <name type="common">Small green plant bug</name>
    <name type="synonym">Lygocoris lucorum</name>
    <dbReference type="NCBI Taxonomy" id="248454"/>
    <lineage>
        <taxon>Eukaryota</taxon>
        <taxon>Metazoa</taxon>
        <taxon>Ecdysozoa</taxon>
        <taxon>Arthropoda</taxon>
        <taxon>Hexapoda</taxon>
        <taxon>Insecta</taxon>
        <taxon>Pterygota</taxon>
        <taxon>Neoptera</taxon>
        <taxon>Paraneoptera</taxon>
        <taxon>Hemiptera</taxon>
        <taxon>Heteroptera</taxon>
        <taxon>Panheteroptera</taxon>
        <taxon>Cimicomorpha</taxon>
        <taxon>Miridae</taxon>
        <taxon>Mirini</taxon>
        <taxon>Apolygus</taxon>
    </lineage>
</organism>
<evidence type="ECO:0000313" key="2">
    <source>
        <dbReference type="Proteomes" id="UP000466442"/>
    </source>
</evidence>
<sequence length="174" mass="19986">MEVNDRSMKNEEESANKRDYVKCVNGKPYITEKQVKNEEVIAKKPCVRLCSNKGEKQVEGEEEEKHHIVKVRLEKGNQTADRKNAVKQEEETGKCAGEIRTEAPMQTALLRPNDHVPPKKVPSNTPESMEACENLDLRGFPRFEDTIYGKQLEEKDPAMFLWYVNMTSRLDMGT</sequence>
<comment type="caution">
    <text evidence="1">The sequence shown here is derived from an EMBL/GenBank/DDBJ whole genome shotgun (WGS) entry which is preliminary data.</text>
</comment>
<evidence type="ECO:0000313" key="1">
    <source>
        <dbReference type="EMBL" id="KAF6203315.1"/>
    </source>
</evidence>
<protein>
    <submittedName>
        <fullName evidence="1">Uncharacterized protein</fullName>
    </submittedName>
</protein>
<dbReference type="Proteomes" id="UP000466442">
    <property type="component" value="Unassembled WGS sequence"/>
</dbReference>
<accession>A0A8S9X6X0</accession>
<name>A0A8S9X6X0_APOLU</name>
<keyword evidence="2" id="KW-1185">Reference proteome</keyword>
<dbReference type="AlphaFoldDB" id="A0A8S9X6X0"/>
<dbReference type="EMBL" id="WIXP02000011">
    <property type="protein sequence ID" value="KAF6203315.1"/>
    <property type="molecule type" value="Genomic_DNA"/>
</dbReference>
<gene>
    <name evidence="1" type="ORF">GE061_003733</name>
</gene>
<reference evidence="1" key="1">
    <citation type="journal article" date="2021" name="Mol. Ecol. Resour.">
        <title>Apolygus lucorum genome provides insights into omnivorousness and mesophyll feeding.</title>
        <authorList>
            <person name="Liu Y."/>
            <person name="Liu H."/>
            <person name="Wang H."/>
            <person name="Huang T."/>
            <person name="Liu B."/>
            <person name="Yang B."/>
            <person name="Yin L."/>
            <person name="Li B."/>
            <person name="Zhang Y."/>
            <person name="Zhang S."/>
            <person name="Jiang F."/>
            <person name="Zhang X."/>
            <person name="Ren Y."/>
            <person name="Wang B."/>
            <person name="Wang S."/>
            <person name="Lu Y."/>
            <person name="Wu K."/>
            <person name="Fan W."/>
            <person name="Wang G."/>
        </authorList>
    </citation>
    <scope>NUCLEOTIDE SEQUENCE</scope>
    <source>
        <strain evidence="1">12Hb</strain>
    </source>
</reference>
<proteinExistence type="predicted"/>